<feature type="compositionally biased region" description="Polar residues" evidence="1">
    <location>
        <begin position="87"/>
        <end position="100"/>
    </location>
</feature>
<comment type="caution">
    <text evidence="2">The sequence shown here is derived from an EMBL/GenBank/DDBJ whole genome shotgun (WGS) entry which is preliminary data.</text>
</comment>
<feature type="region of interest" description="Disordered" evidence="1">
    <location>
        <begin position="15"/>
        <end position="34"/>
    </location>
</feature>
<keyword evidence="3" id="KW-1185">Reference proteome</keyword>
<evidence type="ECO:0000256" key="1">
    <source>
        <dbReference type="SAM" id="MobiDB-lite"/>
    </source>
</evidence>
<protein>
    <recommendedName>
        <fullName evidence="4">DUF1771 domain-containing protein</fullName>
    </recommendedName>
</protein>
<sequence length="162" mass="18273">MAVCYCDHEAEVELEAETSVDTQPRESKKFGAPIDRTLEAPIDIHHGTESDARAEDAANFGYLRGVEFGIFRDSKGQAQTEDHPSIDGNNRPSIDGNNGPSIDGLFEFGKRAYDSSEHAEKFTRTMQKLRNYSRADIDDMVHGIYRAHEMSLEDSYRRLDDV</sequence>
<organism evidence="2 3">
    <name type="scientific">Brassica cretica</name>
    <name type="common">Mustard</name>
    <dbReference type="NCBI Taxonomy" id="69181"/>
    <lineage>
        <taxon>Eukaryota</taxon>
        <taxon>Viridiplantae</taxon>
        <taxon>Streptophyta</taxon>
        <taxon>Embryophyta</taxon>
        <taxon>Tracheophyta</taxon>
        <taxon>Spermatophyta</taxon>
        <taxon>Magnoliopsida</taxon>
        <taxon>eudicotyledons</taxon>
        <taxon>Gunneridae</taxon>
        <taxon>Pentapetalae</taxon>
        <taxon>rosids</taxon>
        <taxon>malvids</taxon>
        <taxon>Brassicales</taxon>
        <taxon>Brassicaceae</taxon>
        <taxon>Brassiceae</taxon>
        <taxon>Brassica</taxon>
    </lineage>
</organism>
<dbReference type="Proteomes" id="UP000266723">
    <property type="component" value="Unassembled WGS sequence"/>
</dbReference>
<name>A0ABQ7D9I8_BRACR</name>
<evidence type="ECO:0000313" key="2">
    <source>
        <dbReference type="EMBL" id="KAF3568145.1"/>
    </source>
</evidence>
<proteinExistence type="predicted"/>
<accession>A0ABQ7D9I8</accession>
<gene>
    <name evidence="2" type="ORF">DY000_02015498</name>
</gene>
<feature type="region of interest" description="Disordered" evidence="1">
    <location>
        <begin position="73"/>
        <end position="101"/>
    </location>
</feature>
<evidence type="ECO:0000313" key="3">
    <source>
        <dbReference type="Proteomes" id="UP000266723"/>
    </source>
</evidence>
<feature type="compositionally biased region" description="Basic and acidic residues" evidence="1">
    <location>
        <begin position="73"/>
        <end position="85"/>
    </location>
</feature>
<reference evidence="2 3" key="1">
    <citation type="journal article" date="2020" name="BMC Genomics">
        <title>Intraspecific diversification of the crop wild relative Brassica cretica Lam. using demographic model selection.</title>
        <authorList>
            <person name="Kioukis A."/>
            <person name="Michalopoulou V.A."/>
            <person name="Briers L."/>
            <person name="Pirintsos S."/>
            <person name="Studholme D.J."/>
            <person name="Pavlidis P."/>
            <person name="Sarris P.F."/>
        </authorList>
    </citation>
    <scope>NUCLEOTIDE SEQUENCE [LARGE SCALE GENOMIC DNA]</scope>
    <source>
        <strain evidence="3">cv. PFS-1207/04</strain>
    </source>
</reference>
<dbReference type="EMBL" id="QGKV02000759">
    <property type="protein sequence ID" value="KAF3568145.1"/>
    <property type="molecule type" value="Genomic_DNA"/>
</dbReference>
<evidence type="ECO:0008006" key="4">
    <source>
        <dbReference type="Google" id="ProtNLM"/>
    </source>
</evidence>